<protein>
    <submittedName>
        <fullName evidence="1">Uncharacterized protein</fullName>
    </submittedName>
</protein>
<dbReference type="AlphaFoldDB" id="A0A383BR57"/>
<sequence>VGEVGEVVPHPTQTTTNKRIKAFIATDHTHAKAGVNGGAAAT</sequence>
<gene>
    <name evidence="1" type="ORF">METZ01_LOCUS475137</name>
</gene>
<organism evidence="1">
    <name type="scientific">marine metagenome</name>
    <dbReference type="NCBI Taxonomy" id="408172"/>
    <lineage>
        <taxon>unclassified sequences</taxon>
        <taxon>metagenomes</taxon>
        <taxon>ecological metagenomes</taxon>
    </lineage>
</organism>
<evidence type="ECO:0000313" key="1">
    <source>
        <dbReference type="EMBL" id="SVE22283.1"/>
    </source>
</evidence>
<proteinExistence type="predicted"/>
<accession>A0A383BR57</accession>
<feature type="non-terminal residue" evidence="1">
    <location>
        <position position="1"/>
    </location>
</feature>
<reference evidence="1" key="1">
    <citation type="submission" date="2018-05" db="EMBL/GenBank/DDBJ databases">
        <authorList>
            <person name="Lanie J.A."/>
            <person name="Ng W.-L."/>
            <person name="Kazmierczak K.M."/>
            <person name="Andrzejewski T.M."/>
            <person name="Davidsen T.M."/>
            <person name="Wayne K.J."/>
            <person name="Tettelin H."/>
            <person name="Glass J.I."/>
            <person name="Rusch D."/>
            <person name="Podicherti R."/>
            <person name="Tsui H.-C.T."/>
            <person name="Winkler M.E."/>
        </authorList>
    </citation>
    <scope>NUCLEOTIDE SEQUENCE</scope>
</reference>
<dbReference type="EMBL" id="UINC01202467">
    <property type="protein sequence ID" value="SVE22283.1"/>
    <property type="molecule type" value="Genomic_DNA"/>
</dbReference>
<name>A0A383BR57_9ZZZZ</name>